<protein>
    <submittedName>
        <fullName evidence="7">Putative FAD dependent oxidoreductase</fullName>
    </submittedName>
</protein>
<dbReference type="Proteomes" id="UP000326565">
    <property type="component" value="Unassembled WGS sequence"/>
</dbReference>
<evidence type="ECO:0000256" key="2">
    <source>
        <dbReference type="ARBA" id="ARBA00010989"/>
    </source>
</evidence>
<dbReference type="EMBL" id="ML732472">
    <property type="protein sequence ID" value="KAB8067542.1"/>
    <property type="molecule type" value="Genomic_DNA"/>
</dbReference>
<keyword evidence="8" id="KW-1185">Reference proteome</keyword>
<name>A0A5N5WKF8_9EURO</name>
<dbReference type="InterPro" id="IPR006076">
    <property type="entry name" value="FAD-dep_OxRdtase"/>
</dbReference>
<dbReference type="OrthoDB" id="424974at2759"/>
<keyword evidence="3" id="KW-0285">Flavoprotein</keyword>
<evidence type="ECO:0000256" key="1">
    <source>
        <dbReference type="ARBA" id="ARBA00001974"/>
    </source>
</evidence>
<dbReference type="PANTHER" id="PTHR10961:SF7">
    <property type="entry name" value="FAD DEPENDENT OXIDOREDUCTASE DOMAIN-CONTAINING PROTEIN"/>
    <property type="match status" value="1"/>
</dbReference>
<organism evidence="7 8">
    <name type="scientific">Aspergillus leporis</name>
    <dbReference type="NCBI Taxonomy" id="41062"/>
    <lineage>
        <taxon>Eukaryota</taxon>
        <taxon>Fungi</taxon>
        <taxon>Dikarya</taxon>
        <taxon>Ascomycota</taxon>
        <taxon>Pezizomycotina</taxon>
        <taxon>Eurotiomycetes</taxon>
        <taxon>Eurotiomycetidae</taxon>
        <taxon>Eurotiales</taxon>
        <taxon>Aspergillaceae</taxon>
        <taxon>Aspergillus</taxon>
        <taxon>Aspergillus subgen. Circumdati</taxon>
    </lineage>
</organism>
<feature type="domain" description="FAD dependent oxidoreductase" evidence="6">
    <location>
        <begin position="128"/>
        <end position="312"/>
    </location>
</feature>
<dbReference type="Pfam" id="PF01266">
    <property type="entry name" value="DAO"/>
    <property type="match status" value="1"/>
</dbReference>
<reference evidence="7 8" key="1">
    <citation type="submission" date="2019-04" db="EMBL/GenBank/DDBJ databases">
        <title>Friends and foes A comparative genomics study of 23 Aspergillus species from section Flavi.</title>
        <authorList>
            <consortium name="DOE Joint Genome Institute"/>
            <person name="Kjaerbolling I."/>
            <person name="Vesth T."/>
            <person name="Frisvad J.C."/>
            <person name="Nybo J.L."/>
            <person name="Theobald S."/>
            <person name="Kildgaard S."/>
            <person name="Isbrandt T."/>
            <person name="Kuo A."/>
            <person name="Sato A."/>
            <person name="Lyhne E.K."/>
            <person name="Kogle M.E."/>
            <person name="Wiebenga A."/>
            <person name="Kun R.S."/>
            <person name="Lubbers R.J."/>
            <person name="Makela M.R."/>
            <person name="Barry K."/>
            <person name="Chovatia M."/>
            <person name="Clum A."/>
            <person name="Daum C."/>
            <person name="Haridas S."/>
            <person name="He G."/>
            <person name="LaButti K."/>
            <person name="Lipzen A."/>
            <person name="Mondo S."/>
            <person name="Riley R."/>
            <person name="Salamov A."/>
            <person name="Simmons B.A."/>
            <person name="Magnuson J.K."/>
            <person name="Henrissat B."/>
            <person name="Mortensen U.H."/>
            <person name="Larsen T.O."/>
            <person name="Devries R.P."/>
            <person name="Grigoriev I.V."/>
            <person name="Machida M."/>
            <person name="Baker S.E."/>
            <person name="Andersen M.R."/>
        </authorList>
    </citation>
    <scope>NUCLEOTIDE SEQUENCE [LARGE SCALE GENOMIC DNA]</scope>
    <source>
        <strain evidence="7 8">CBS 151.66</strain>
    </source>
</reference>
<proteinExistence type="inferred from homology"/>
<dbReference type="Gene3D" id="3.50.50.60">
    <property type="entry name" value="FAD/NAD(P)-binding domain"/>
    <property type="match status" value="2"/>
</dbReference>
<comment type="similarity">
    <text evidence="2">Belongs to the MSOX/MTOX family.</text>
</comment>
<keyword evidence="5" id="KW-0560">Oxidoreductase</keyword>
<dbReference type="SUPFAM" id="SSF54373">
    <property type="entry name" value="FAD-linked reductases, C-terminal domain"/>
    <property type="match status" value="1"/>
</dbReference>
<dbReference type="SUPFAM" id="SSF51905">
    <property type="entry name" value="FAD/NAD(P)-binding domain"/>
    <property type="match status" value="1"/>
</dbReference>
<evidence type="ECO:0000259" key="6">
    <source>
        <dbReference type="Pfam" id="PF01266"/>
    </source>
</evidence>
<dbReference type="PANTHER" id="PTHR10961">
    <property type="entry name" value="PEROXISOMAL SARCOSINE OXIDASE"/>
    <property type="match status" value="1"/>
</dbReference>
<evidence type="ECO:0000256" key="3">
    <source>
        <dbReference type="ARBA" id="ARBA00022630"/>
    </source>
</evidence>
<comment type="cofactor">
    <cofactor evidence="1">
        <name>FAD</name>
        <dbReference type="ChEBI" id="CHEBI:57692"/>
    </cofactor>
</comment>
<sequence length="337" mass="36931">MDQFDVAIVGVLGSASAYHAALKGAKVIAVEKFELGHVYGASHDTSRIIRTSYGASKYEATGQKLVTITGGLVFLPKEGPIPASGFSTSLDANDVPCELLDAREVKRRWPHFQISDKVETVCTADTGIVHASRSSGKGVVIETSKGRFHPAKVILTTDVWTNKLFTPLGINISLSLMQEQATYFKLTNVPAFEADRFPVWIWGGDMSFYGFPCYGEPTIKASWDTSNYFMAPEQRTYVHSPQLLEQLESFLGQFIPDKGRETLRTVTCQYTITPDRQFILSPLEKHRDIIVGLGAAHAFKFAPAMGRILAELAIDGKTSDDISGFGMPQKVADGSKL</sequence>
<evidence type="ECO:0000313" key="7">
    <source>
        <dbReference type="EMBL" id="KAB8067542.1"/>
    </source>
</evidence>
<keyword evidence="4" id="KW-0274">FAD</keyword>
<gene>
    <name evidence="7" type="ORF">BDV29DRAFT_196353</name>
</gene>
<evidence type="ECO:0000256" key="5">
    <source>
        <dbReference type="ARBA" id="ARBA00023002"/>
    </source>
</evidence>
<dbReference type="Gene3D" id="3.30.9.10">
    <property type="entry name" value="D-Amino Acid Oxidase, subunit A, domain 2"/>
    <property type="match status" value="2"/>
</dbReference>
<evidence type="ECO:0000256" key="4">
    <source>
        <dbReference type="ARBA" id="ARBA00022827"/>
    </source>
</evidence>
<dbReference type="GO" id="GO:0008115">
    <property type="term" value="F:sarcosine oxidase activity"/>
    <property type="evidence" value="ECO:0007669"/>
    <property type="project" value="TreeGrafter"/>
</dbReference>
<dbReference type="InterPro" id="IPR036188">
    <property type="entry name" value="FAD/NAD-bd_sf"/>
</dbReference>
<accession>A0A5N5WKF8</accession>
<dbReference type="AlphaFoldDB" id="A0A5N5WKF8"/>
<dbReference type="InterPro" id="IPR045170">
    <property type="entry name" value="MTOX"/>
</dbReference>
<dbReference type="GO" id="GO:0050660">
    <property type="term" value="F:flavin adenine dinucleotide binding"/>
    <property type="evidence" value="ECO:0007669"/>
    <property type="project" value="InterPro"/>
</dbReference>
<evidence type="ECO:0000313" key="8">
    <source>
        <dbReference type="Proteomes" id="UP000326565"/>
    </source>
</evidence>